<gene>
    <name evidence="1" type="ORF">SDC9_122381</name>
</gene>
<comment type="caution">
    <text evidence="1">The sequence shown here is derived from an EMBL/GenBank/DDBJ whole genome shotgun (WGS) entry which is preliminary data.</text>
</comment>
<organism evidence="1">
    <name type="scientific">bioreactor metagenome</name>
    <dbReference type="NCBI Taxonomy" id="1076179"/>
    <lineage>
        <taxon>unclassified sequences</taxon>
        <taxon>metagenomes</taxon>
        <taxon>ecological metagenomes</taxon>
    </lineage>
</organism>
<dbReference type="EMBL" id="VSSQ01026595">
    <property type="protein sequence ID" value="MPM75389.1"/>
    <property type="molecule type" value="Genomic_DNA"/>
</dbReference>
<accession>A0A645CEI9</accession>
<reference evidence="1" key="1">
    <citation type="submission" date="2019-08" db="EMBL/GenBank/DDBJ databases">
        <authorList>
            <person name="Kucharzyk K."/>
            <person name="Murdoch R.W."/>
            <person name="Higgins S."/>
            <person name="Loffler F."/>
        </authorList>
    </citation>
    <scope>NUCLEOTIDE SEQUENCE</scope>
</reference>
<sequence length="299" mass="34164">MANGYCMLHADRGPCSLPKICKLYPRAIRKGYIPECVCSCSCEKVVELLISSTAPLTFSSEQITIDPSDIPTCSYVLEGYKRDILYHCIGIMEDRSLKIKDRIIEIGKYITDKTGVQLEMYPDIFCFSSFSYSFIYAIKLISILGNVSRELKAYGFMCLKYLGVNTDKLDEYTIPDQTELEYASHKYTEALSHLETVLPDYPLYFEKILVNHMFYENFPFSDPKESPANTFVSFCAVYSLIKLTTACYMNDKSEKDDFTDSVSGIMHFIEHTSFYMNAEVIFRSFCVSSKVLINSLSDI</sequence>
<protein>
    <submittedName>
        <fullName evidence="1">Uncharacterized protein</fullName>
    </submittedName>
</protein>
<proteinExistence type="predicted"/>
<dbReference type="AlphaFoldDB" id="A0A645CEI9"/>
<name>A0A645CEI9_9ZZZZ</name>
<evidence type="ECO:0000313" key="1">
    <source>
        <dbReference type="EMBL" id="MPM75389.1"/>
    </source>
</evidence>